<keyword evidence="2" id="KW-1185">Reference proteome</keyword>
<evidence type="ECO:0000313" key="1">
    <source>
        <dbReference type="EMBL" id="KAK5602634.1"/>
    </source>
</evidence>
<dbReference type="EMBL" id="JAHHUM010002607">
    <property type="protein sequence ID" value="KAK5602634.1"/>
    <property type="molecule type" value="Genomic_DNA"/>
</dbReference>
<organism evidence="1 2">
    <name type="scientific">Crenichthys baileyi</name>
    <name type="common">White River springfish</name>
    <dbReference type="NCBI Taxonomy" id="28760"/>
    <lineage>
        <taxon>Eukaryota</taxon>
        <taxon>Metazoa</taxon>
        <taxon>Chordata</taxon>
        <taxon>Craniata</taxon>
        <taxon>Vertebrata</taxon>
        <taxon>Euteleostomi</taxon>
        <taxon>Actinopterygii</taxon>
        <taxon>Neopterygii</taxon>
        <taxon>Teleostei</taxon>
        <taxon>Neoteleostei</taxon>
        <taxon>Acanthomorphata</taxon>
        <taxon>Ovalentaria</taxon>
        <taxon>Atherinomorphae</taxon>
        <taxon>Cyprinodontiformes</taxon>
        <taxon>Goodeidae</taxon>
        <taxon>Crenichthys</taxon>
    </lineage>
</organism>
<accession>A0AAV9R2G6</accession>
<reference evidence="1 2" key="1">
    <citation type="submission" date="2021-06" db="EMBL/GenBank/DDBJ databases">
        <authorList>
            <person name="Palmer J.M."/>
        </authorList>
    </citation>
    <scope>NUCLEOTIDE SEQUENCE [LARGE SCALE GENOMIC DNA]</scope>
    <source>
        <strain evidence="1 2">MEX-2019</strain>
        <tissue evidence="1">Muscle</tissue>
    </source>
</reference>
<dbReference type="AlphaFoldDB" id="A0AAV9R2G6"/>
<dbReference type="Proteomes" id="UP001311232">
    <property type="component" value="Unassembled WGS sequence"/>
</dbReference>
<proteinExistence type="predicted"/>
<sequence>MSTPKENLKLAQDLEVEAACPRAPPEALQAGALDLAKGCSAAAGSSFPPLGTWPWAAPWSSSSSSPGVPGVGCSAAAVAAPWSPVWKGGNGKHRGVKTAWAGACSKPGKLCCGRRRCGLCLCSEPRETVGFRQKEDAGLLAAVLTSEGRETPPLRQRPAVNPCHVRAIPCGGRKDDGLAAGTEGGIGEHRKLRPGDRAALPNSLALGCPHAPSVFQQQWRGQHLQVGGQIFLIASSFESSTQRFPKASAFRLSAGSVIDGKSFCHDLRETGPPNAD</sequence>
<name>A0AAV9R2G6_9TELE</name>
<protein>
    <submittedName>
        <fullName evidence="1">Uncharacterized protein</fullName>
    </submittedName>
</protein>
<comment type="caution">
    <text evidence="1">The sequence shown here is derived from an EMBL/GenBank/DDBJ whole genome shotgun (WGS) entry which is preliminary data.</text>
</comment>
<evidence type="ECO:0000313" key="2">
    <source>
        <dbReference type="Proteomes" id="UP001311232"/>
    </source>
</evidence>
<gene>
    <name evidence="1" type="ORF">CRENBAI_005732</name>
</gene>